<gene>
    <name evidence="9" type="ORF">FHX34_102654</name>
</gene>
<feature type="domain" description="Protein kinase" evidence="8">
    <location>
        <begin position="12"/>
        <end position="271"/>
    </location>
</feature>
<dbReference type="AlphaFoldDB" id="A0A561WJP9"/>
<evidence type="ECO:0000259" key="8">
    <source>
        <dbReference type="PROSITE" id="PS50011"/>
    </source>
</evidence>
<protein>
    <recommendedName>
        <fullName evidence="1">non-specific serine/threonine protein kinase</fullName>
        <ecNumber evidence="1">2.7.11.1</ecNumber>
    </recommendedName>
</protein>
<evidence type="ECO:0000256" key="5">
    <source>
        <dbReference type="ARBA" id="ARBA00022777"/>
    </source>
</evidence>
<comment type="caution">
    <text evidence="9">The sequence shown here is derived from an EMBL/GenBank/DDBJ whole genome shotgun (WGS) entry which is preliminary data.</text>
</comment>
<keyword evidence="5 9" id="KW-0418">Kinase</keyword>
<keyword evidence="2" id="KW-0723">Serine/threonine-protein kinase</keyword>
<dbReference type="EMBL" id="VIWY01000002">
    <property type="protein sequence ID" value="TWG24101.1"/>
    <property type="molecule type" value="Genomic_DNA"/>
</dbReference>
<sequence length="450" mass="48371">MVTVQAVIAGRYRIIRPLGSGGMSHVWLAHDEVRHIDVAIKQCTVPPGLRPDQQAVVRTWAVSEAQAAARVRHPHVIRTLDVLPDPNGPWLIMEYVPGRSLQQLIQERGPLPPARVARIGLAVLDALTAVGRAGLLHLDVKPGNVLIADDGRVVLIDFGPAVTEAGVAALTGARVVLGSPKYIAPERLFDRVSTASSDMWSLGATLYHAVEGRPPYARSSTAATLRALADGPPDPSRRAGPLTPVLAGLLRYDPGARLDPAGTAELLRRAVEPPPRSRIRRRVPALAAALTLVATLVIGGSAQGDERPPSAGTPAGYTTWSDPAGFQLAVPAGWSPGRIAGTVTFTDPPGRVTLRIRRWPHPPADMVAALVAEERSTRLPGYRRLRITSLPEPPDALWEYTFTDPEDGPMRGLRRVVSGTRGTYVVEWRAPRPDWGAQLPKLAVVLQTFA</sequence>
<feature type="binding site" evidence="7">
    <location>
        <position position="41"/>
    </location>
    <ligand>
        <name>ATP</name>
        <dbReference type="ChEBI" id="CHEBI:30616"/>
    </ligand>
</feature>
<dbReference type="GO" id="GO:0005524">
    <property type="term" value="F:ATP binding"/>
    <property type="evidence" value="ECO:0007669"/>
    <property type="project" value="UniProtKB-UniRule"/>
</dbReference>
<dbReference type="SUPFAM" id="SSF56112">
    <property type="entry name" value="Protein kinase-like (PK-like)"/>
    <property type="match status" value="1"/>
</dbReference>
<dbReference type="SMART" id="SM00220">
    <property type="entry name" value="S_TKc"/>
    <property type="match status" value="1"/>
</dbReference>
<dbReference type="PROSITE" id="PS00108">
    <property type="entry name" value="PROTEIN_KINASE_ST"/>
    <property type="match status" value="1"/>
</dbReference>
<proteinExistence type="predicted"/>
<evidence type="ECO:0000256" key="4">
    <source>
        <dbReference type="ARBA" id="ARBA00022741"/>
    </source>
</evidence>
<dbReference type="InterPro" id="IPR017441">
    <property type="entry name" value="Protein_kinase_ATP_BS"/>
</dbReference>
<keyword evidence="3" id="KW-0808">Transferase</keyword>
<dbReference type="Gene3D" id="1.10.510.10">
    <property type="entry name" value="Transferase(Phosphotransferase) domain 1"/>
    <property type="match status" value="1"/>
</dbReference>
<dbReference type="CDD" id="cd14014">
    <property type="entry name" value="STKc_PknB_like"/>
    <property type="match status" value="1"/>
</dbReference>
<dbReference type="Pfam" id="PF00069">
    <property type="entry name" value="Pkinase"/>
    <property type="match status" value="1"/>
</dbReference>
<dbReference type="PROSITE" id="PS00107">
    <property type="entry name" value="PROTEIN_KINASE_ATP"/>
    <property type="match status" value="1"/>
</dbReference>
<dbReference type="GO" id="GO:0004674">
    <property type="term" value="F:protein serine/threonine kinase activity"/>
    <property type="evidence" value="ECO:0007669"/>
    <property type="project" value="UniProtKB-KW"/>
</dbReference>
<evidence type="ECO:0000256" key="1">
    <source>
        <dbReference type="ARBA" id="ARBA00012513"/>
    </source>
</evidence>
<keyword evidence="4 7" id="KW-0547">Nucleotide-binding</keyword>
<dbReference type="EC" id="2.7.11.1" evidence="1"/>
<accession>A0A561WJP9</accession>
<dbReference type="InterPro" id="IPR008271">
    <property type="entry name" value="Ser/Thr_kinase_AS"/>
</dbReference>
<dbReference type="Gene3D" id="3.30.200.20">
    <property type="entry name" value="Phosphorylase Kinase, domain 1"/>
    <property type="match status" value="1"/>
</dbReference>
<name>A0A561WJP9_ACTTI</name>
<evidence type="ECO:0000256" key="7">
    <source>
        <dbReference type="PROSITE-ProRule" id="PRU10141"/>
    </source>
</evidence>
<dbReference type="PANTHER" id="PTHR43289">
    <property type="entry name" value="MITOGEN-ACTIVATED PROTEIN KINASE KINASE KINASE 20-RELATED"/>
    <property type="match status" value="1"/>
</dbReference>
<dbReference type="InterPro" id="IPR011009">
    <property type="entry name" value="Kinase-like_dom_sf"/>
</dbReference>
<evidence type="ECO:0000313" key="9">
    <source>
        <dbReference type="EMBL" id="TWG24101.1"/>
    </source>
</evidence>
<organism evidence="9 10">
    <name type="scientific">Actinoplanes teichomyceticus</name>
    <dbReference type="NCBI Taxonomy" id="1867"/>
    <lineage>
        <taxon>Bacteria</taxon>
        <taxon>Bacillati</taxon>
        <taxon>Actinomycetota</taxon>
        <taxon>Actinomycetes</taxon>
        <taxon>Micromonosporales</taxon>
        <taxon>Micromonosporaceae</taxon>
        <taxon>Actinoplanes</taxon>
    </lineage>
</organism>
<reference evidence="9 10" key="1">
    <citation type="submission" date="2019-06" db="EMBL/GenBank/DDBJ databases">
        <title>Sequencing the genomes of 1000 actinobacteria strains.</title>
        <authorList>
            <person name="Klenk H.-P."/>
        </authorList>
    </citation>
    <scope>NUCLEOTIDE SEQUENCE [LARGE SCALE GENOMIC DNA]</scope>
    <source>
        <strain evidence="9 10">DSM 43866</strain>
    </source>
</reference>
<keyword evidence="6 7" id="KW-0067">ATP-binding</keyword>
<dbReference type="Proteomes" id="UP000320239">
    <property type="component" value="Unassembled WGS sequence"/>
</dbReference>
<dbReference type="InterPro" id="IPR000719">
    <property type="entry name" value="Prot_kinase_dom"/>
</dbReference>
<evidence type="ECO:0000256" key="2">
    <source>
        <dbReference type="ARBA" id="ARBA00022527"/>
    </source>
</evidence>
<evidence type="ECO:0000256" key="6">
    <source>
        <dbReference type="ARBA" id="ARBA00022840"/>
    </source>
</evidence>
<keyword evidence="10" id="KW-1185">Reference proteome</keyword>
<dbReference type="PROSITE" id="PS50011">
    <property type="entry name" value="PROTEIN_KINASE_DOM"/>
    <property type="match status" value="1"/>
</dbReference>
<dbReference type="PANTHER" id="PTHR43289:SF6">
    <property type="entry name" value="SERINE_THREONINE-PROTEIN KINASE NEKL-3"/>
    <property type="match status" value="1"/>
</dbReference>
<evidence type="ECO:0000313" key="10">
    <source>
        <dbReference type="Proteomes" id="UP000320239"/>
    </source>
</evidence>
<evidence type="ECO:0000256" key="3">
    <source>
        <dbReference type="ARBA" id="ARBA00022679"/>
    </source>
</evidence>